<dbReference type="GO" id="GO:0016874">
    <property type="term" value="F:ligase activity"/>
    <property type="evidence" value="ECO:0007669"/>
    <property type="project" value="UniProtKB-KW"/>
</dbReference>
<dbReference type="Pfam" id="PF00501">
    <property type="entry name" value="AMP-binding"/>
    <property type="match status" value="1"/>
</dbReference>
<dbReference type="CDD" id="cd12119">
    <property type="entry name" value="ttLC_FACS_AlkK_like"/>
    <property type="match status" value="1"/>
</dbReference>
<dbReference type="PROSITE" id="PS00455">
    <property type="entry name" value="AMP_BINDING"/>
    <property type="match status" value="1"/>
</dbReference>
<reference evidence="8 9" key="1">
    <citation type="submission" date="2017-04" db="EMBL/GenBank/DDBJ databases">
        <title>High diversity of culturable Acinetobacter species in natural soil and water ecosystems.</title>
        <authorList>
            <person name="Nemec A."/>
            <person name="Radolfova-Krizova L."/>
        </authorList>
    </citation>
    <scope>NUCLEOTIDE SEQUENCE [LARGE SCALE GENOMIC DNA]</scope>
    <source>
        <strain evidence="8 9">ANC 4999</strain>
    </source>
</reference>
<evidence type="ECO:0000256" key="4">
    <source>
        <dbReference type="ARBA" id="ARBA00023098"/>
    </source>
</evidence>
<dbReference type="Pfam" id="PF13193">
    <property type="entry name" value="AMP-binding_C"/>
    <property type="match status" value="1"/>
</dbReference>
<evidence type="ECO:0000313" key="8">
    <source>
        <dbReference type="EMBL" id="OTG65170.1"/>
    </source>
</evidence>
<dbReference type="FunFam" id="3.30.300.30:FF:000008">
    <property type="entry name" value="2,3-dihydroxybenzoate-AMP ligase"/>
    <property type="match status" value="1"/>
</dbReference>
<dbReference type="InterPro" id="IPR042099">
    <property type="entry name" value="ANL_N_sf"/>
</dbReference>
<evidence type="ECO:0000256" key="5">
    <source>
        <dbReference type="SAM" id="SignalP"/>
    </source>
</evidence>
<dbReference type="InterPro" id="IPR000873">
    <property type="entry name" value="AMP-dep_synth/lig_dom"/>
</dbReference>
<keyword evidence="9" id="KW-1185">Reference proteome</keyword>
<evidence type="ECO:0000259" key="6">
    <source>
        <dbReference type="Pfam" id="PF00501"/>
    </source>
</evidence>
<dbReference type="Proteomes" id="UP000242765">
    <property type="component" value="Unassembled WGS sequence"/>
</dbReference>
<dbReference type="AlphaFoldDB" id="A0A1Y3CEX2"/>
<dbReference type="PANTHER" id="PTHR43859:SF4">
    <property type="entry name" value="BUTANOATE--COA LIGASE AAE1-RELATED"/>
    <property type="match status" value="1"/>
</dbReference>
<feature type="chain" id="PRO_5013299784" evidence="5">
    <location>
        <begin position="20"/>
        <end position="542"/>
    </location>
</feature>
<evidence type="ECO:0000256" key="3">
    <source>
        <dbReference type="ARBA" id="ARBA00022832"/>
    </source>
</evidence>
<keyword evidence="2 8" id="KW-0436">Ligase</keyword>
<dbReference type="NCBIfam" id="NF004837">
    <property type="entry name" value="PRK06187.1"/>
    <property type="match status" value="1"/>
</dbReference>
<protein>
    <submittedName>
        <fullName evidence="8">Long-chain fatty acid--CoA ligase</fullName>
    </submittedName>
</protein>
<keyword evidence="5" id="KW-0732">Signal</keyword>
<dbReference type="EMBL" id="NEGB01000005">
    <property type="protein sequence ID" value="OTG65170.1"/>
    <property type="molecule type" value="Genomic_DNA"/>
</dbReference>
<evidence type="ECO:0000259" key="7">
    <source>
        <dbReference type="Pfam" id="PF13193"/>
    </source>
</evidence>
<evidence type="ECO:0000313" key="9">
    <source>
        <dbReference type="Proteomes" id="UP000242765"/>
    </source>
</evidence>
<evidence type="ECO:0000256" key="1">
    <source>
        <dbReference type="ARBA" id="ARBA00006432"/>
    </source>
</evidence>
<comment type="similarity">
    <text evidence="1">Belongs to the ATP-dependent AMP-binding enzyme family.</text>
</comment>
<feature type="signal peptide" evidence="5">
    <location>
        <begin position="1"/>
        <end position="19"/>
    </location>
</feature>
<proteinExistence type="inferred from homology"/>
<comment type="caution">
    <text evidence="8">The sequence shown here is derived from an EMBL/GenBank/DDBJ whole genome shotgun (WGS) entry which is preliminary data.</text>
</comment>
<dbReference type="InterPro" id="IPR045851">
    <property type="entry name" value="AMP-bd_C_sf"/>
</dbReference>
<keyword evidence="4" id="KW-0443">Lipid metabolism</keyword>
<dbReference type="InterPro" id="IPR020845">
    <property type="entry name" value="AMP-binding_CS"/>
</dbReference>
<dbReference type="RefSeq" id="WP_086203888.1">
    <property type="nucleotide sequence ID" value="NZ_NEGB01000005.1"/>
</dbReference>
<feature type="domain" description="AMP-dependent synthetase/ligase" evidence="6">
    <location>
        <begin position="17"/>
        <end position="402"/>
    </location>
</feature>
<accession>A0A1Y3CEX2</accession>
<dbReference type="SUPFAM" id="SSF56801">
    <property type="entry name" value="Acetyl-CoA synthetase-like"/>
    <property type="match status" value="1"/>
</dbReference>
<keyword evidence="3" id="KW-0276">Fatty acid metabolism</keyword>
<evidence type="ECO:0000256" key="2">
    <source>
        <dbReference type="ARBA" id="ARBA00022598"/>
    </source>
</evidence>
<sequence>MYGQMMFKPLLISSLLEHAANFHADTAIISKNLDTSLHTTNWGEVSANAKRFAKALNALNVQHGDCVATLAWNNYRHVEAWYAISGSGLICHTINPRLFPEQLIFIVNDAKDRVLIFDKTFLPLILAIKTHISNVETFICLDAYDEDIKQALPEVQFYDDLVQQQTADYDWPEFDELTASSLCYTSGTTGHPKGVLYSHRSTVLHTLAACIPDSLNLSAQDVMLPVVPMFHVHAWGSPYAAAMVGCTLILPGPYLDGESLVKMIDDYQVTVALGVPTIWQGLISAAQKLGSQLCSMTRNVVGGSACPPSMIATFKQDYHCETIHAWGMTEASPLGTVNQLKAKHKDLSASEQAEIRLSQGRPPFGIQVRIVNQENDTTSIQQDVGAIGNLQIKGHWIVKHYFGASDALLTSDGWFDTGDIARLNSDGYLTISDRAKDLIKSGGEWISSVELENIAMGHPEVAMAAVIAAKHEKWDERPVLVAVKQPNSPITEMEILDYYHDKIAKWQIPDKVIFVDAIPLSGTGKMLKRKLREDFVNILLDS</sequence>
<dbReference type="InterPro" id="IPR025110">
    <property type="entry name" value="AMP-bd_C"/>
</dbReference>
<organism evidence="8 9">
    <name type="scientific">Acinetobacter silvestris</name>
    <dbReference type="NCBI Taxonomy" id="1977882"/>
    <lineage>
        <taxon>Bacteria</taxon>
        <taxon>Pseudomonadati</taxon>
        <taxon>Pseudomonadota</taxon>
        <taxon>Gammaproteobacteria</taxon>
        <taxon>Moraxellales</taxon>
        <taxon>Moraxellaceae</taxon>
        <taxon>Acinetobacter</taxon>
    </lineage>
</organism>
<dbReference type="GO" id="GO:0006631">
    <property type="term" value="P:fatty acid metabolic process"/>
    <property type="evidence" value="ECO:0007669"/>
    <property type="project" value="UniProtKB-KW"/>
</dbReference>
<dbReference type="OrthoDB" id="9803968at2"/>
<dbReference type="Gene3D" id="3.40.50.12780">
    <property type="entry name" value="N-terminal domain of ligase-like"/>
    <property type="match status" value="1"/>
</dbReference>
<dbReference type="PANTHER" id="PTHR43859">
    <property type="entry name" value="ACYL-ACTIVATING ENZYME"/>
    <property type="match status" value="1"/>
</dbReference>
<name>A0A1Y3CEX2_9GAMM</name>
<dbReference type="Gene3D" id="3.30.300.30">
    <property type="match status" value="1"/>
</dbReference>
<gene>
    <name evidence="8" type="ORF">B9T28_10310</name>
</gene>
<feature type="domain" description="AMP-binding enzyme C-terminal" evidence="7">
    <location>
        <begin position="450"/>
        <end position="525"/>
    </location>
</feature>
<dbReference type="STRING" id="1977882.B9T28_10310"/>